<dbReference type="InterPro" id="IPR011011">
    <property type="entry name" value="Znf_FYVE_PHD"/>
</dbReference>
<dbReference type="GO" id="GO:0006355">
    <property type="term" value="P:regulation of DNA-templated transcription"/>
    <property type="evidence" value="ECO:0007669"/>
    <property type="project" value="UniProtKB-ARBA"/>
</dbReference>
<keyword evidence="14" id="KW-0175">Coiled coil</keyword>
<dbReference type="Gene3D" id="1.10.10.60">
    <property type="entry name" value="Homeodomain-like"/>
    <property type="match status" value="1"/>
</dbReference>
<keyword evidence="4 12" id="KW-0863">Zinc-finger</keyword>
<dbReference type="SUPFAM" id="SSF57903">
    <property type="entry name" value="FYVE/PHD zinc finger"/>
    <property type="match status" value="1"/>
</dbReference>
<gene>
    <name evidence="18" type="ORF">L484_016869</name>
</gene>
<dbReference type="InterPro" id="IPR009057">
    <property type="entry name" value="Homeodomain-like_sf"/>
</dbReference>
<comment type="subcellular location">
    <subcellularLocation>
        <location evidence="1 11 13">Nucleus</location>
    </subcellularLocation>
</comment>
<feature type="region of interest" description="Disordered" evidence="15">
    <location>
        <begin position="580"/>
        <end position="620"/>
    </location>
</feature>
<keyword evidence="19" id="KW-1185">Reference proteome</keyword>
<dbReference type="InterPro" id="IPR045876">
    <property type="entry name" value="PRHA-like_PHD-finger"/>
</dbReference>
<feature type="domain" description="PHD-type" evidence="16">
    <location>
        <begin position="238"/>
        <end position="295"/>
    </location>
</feature>
<proteinExistence type="inferred from homology"/>
<dbReference type="GO" id="GO:0005634">
    <property type="term" value="C:nucleus"/>
    <property type="evidence" value="ECO:0007669"/>
    <property type="project" value="UniProtKB-SubCell"/>
</dbReference>
<dbReference type="OrthoDB" id="1903104at2759"/>
<feature type="compositionally biased region" description="Basic residues" evidence="15">
    <location>
        <begin position="32"/>
        <end position="53"/>
    </location>
</feature>
<keyword evidence="8 11" id="KW-0371">Homeobox</keyword>
<dbReference type="GO" id="GO:0010557">
    <property type="term" value="P:positive regulation of macromolecule biosynthetic process"/>
    <property type="evidence" value="ECO:0007669"/>
    <property type="project" value="UniProtKB-ARBA"/>
</dbReference>
<evidence type="ECO:0000256" key="6">
    <source>
        <dbReference type="ARBA" id="ARBA00023015"/>
    </source>
</evidence>
<dbReference type="GO" id="GO:0045814">
    <property type="term" value="P:negative regulation of gene expression, epigenetic"/>
    <property type="evidence" value="ECO:0007669"/>
    <property type="project" value="TreeGrafter"/>
</dbReference>
<evidence type="ECO:0000256" key="10">
    <source>
        <dbReference type="ARBA" id="ARBA00023242"/>
    </source>
</evidence>
<dbReference type="PANTHER" id="PTHR12628">
    <property type="entry name" value="POLYCOMB-LIKE TRANSCRIPTION FACTOR"/>
    <property type="match status" value="1"/>
</dbReference>
<accession>W9QLT1</accession>
<evidence type="ECO:0000256" key="15">
    <source>
        <dbReference type="SAM" id="MobiDB-lite"/>
    </source>
</evidence>
<dbReference type="FunFam" id="3.30.40.10:FF:000270">
    <property type="entry name" value="pathogenesis-related homeodomain protein-like"/>
    <property type="match status" value="1"/>
</dbReference>
<name>W9QLT1_9ROSA</name>
<keyword evidence="3" id="KW-0479">Metal-binding</keyword>
<dbReference type="PROSITE" id="PS50016">
    <property type="entry name" value="ZF_PHD_2"/>
    <property type="match status" value="1"/>
</dbReference>
<keyword evidence="9" id="KW-0804">Transcription</keyword>
<feature type="compositionally biased region" description="Acidic residues" evidence="15">
    <location>
        <begin position="336"/>
        <end position="350"/>
    </location>
</feature>
<dbReference type="eggNOG" id="KOG4299">
    <property type="taxonomic scope" value="Eukaryota"/>
</dbReference>
<feature type="compositionally biased region" description="Basic residues" evidence="15">
    <location>
        <begin position="132"/>
        <end position="142"/>
    </location>
</feature>
<sequence>MRGTAKKLSSEDSGKPSHSSAETEPNLIASLKLKKCSKVYRSIKNKQRLKPRVKSTGSPLSKKKNGDSPNRGTGNSNISRKLMAKRVLSKKKLGTKSSKKLSPSKLQGEKVQPSGDEGVGENENRDDSIERVKKRRRWKKKKVNAELDEPSRLQRRTRYLMIKMKLEQNLIDAYSGEGWKGQSREKIRPEKELQRAKKQILKCKLGIRDAIRQLDMLSSVGSIEDSVMAPDGSVYHEHIFCAKCKSREAFPDNDIILCDGACNSAFHQKCLDPPLDTENIPPGDQGWFCRFCDCRMEILEALNAHLGTLFTMNNSWEDVFKEEAALPEDGNAALNADDEWPSDDSADDDYDPQRGENSSSIGGAETDDNASDDEYPSNGSVGSDDSSDAEILCGRRQRREVDYRKLYDEMFGKDAPPYEQMSEDEDWGPSKRKRREKESDAATTLMTLHESEKKSLDGDIDEERTKLRHDTQNKRSFFRIPRNAVERLREAFAENELPSRDVKEKLSKELGLDSEKVSKWFKNARYLALKTRKAEKEKELPTSTASISKDSKCENMMKEDADLIMSDNTSTETVVYVAKNVRKTSQRKRPKSLSSPFKKKRRKGSSLMSPVNKNKESKELSDDVMLKKLLKEKTKEKKRVNFIADDGCLDAEAEMERLCKVKDRLESLKQRLVQFQNAKAKNSDKPTFYGESVIYVPIAELREKA</sequence>
<evidence type="ECO:0000256" key="3">
    <source>
        <dbReference type="ARBA" id="ARBA00022723"/>
    </source>
</evidence>
<dbReference type="Gene3D" id="3.30.40.10">
    <property type="entry name" value="Zinc/RING finger domain, C3HC4 (zinc finger)"/>
    <property type="match status" value="1"/>
</dbReference>
<evidence type="ECO:0000256" key="13">
    <source>
        <dbReference type="RuleBase" id="RU000682"/>
    </source>
</evidence>
<dbReference type="InterPro" id="IPR019786">
    <property type="entry name" value="Zinc_finger_PHD-type_CS"/>
</dbReference>
<feature type="compositionally biased region" description="Basic residues" evidence="15">
    <location>
        <begin position="580"/>
        <end position="604"/>
    </location>
</feature>
<dbReference type="Pfam" id="PF00046">
    <property type="entry name" value="Homeodomain"/>
    <property type="match status" value="1"/>
</dbReference>
<dbReference type="EMBL" id="KE343500">
    <property type="protein sequence ID" value="EXB31007.1"/>
    <property type="molecule type" value="Genomic_DNA"/>
</dbReference>
<evidence type="ECO:0000256" key="9">
    <source>
        <dbReference type="ARBA" id="ARBA00023163"/>
    </source>
</evidence>
<dbReference type="InterPro" id="IPR001965">
    <property type="entry name" value="Znf_PHD"/>
</dbReference>
<evidence type="ECO:0000256" key="5">
    <source>
        <dbReference type="ARBA" id="ARBA00022833"/>
    </source>
</evidence>
<evidence type="ECO:0000256" key="11">
    <source>
        <dbReference type="PROSITE-ProRule" id="PRU00108"/>
    </source>
</evidence>
<dbReference type="SMART" id="SM00389">
    <property type="entry name" value="HOX"/>
    <property type="match status" value="1"/>
</dbReference>
<evidence type="ECO:0000313" key="19">
    <source>
        <dbReference type="Proteomes" id="UP000030645"/>
    </source>
</evidence>
<feature type="compositionally biased region" description="Basic and acidic residues" evidence="15">
    <location>
        <begin position="122"/>
        <end position="131"/>
    </location>
</feature>
<feature type="region of interest" description="Disordered" evidence="15">
    <location>
        <begin position="332"/>
        <end position="394"/>
    </location>
</feature>
<feature type="region of interest" description="Disordered" evidence="15">
    <location>
        <begin position="534"/>
        <end position="553"/>
    </location>
</feature>
<dbReference type="InterPro" id="IPR013083">
    <property type="entry name" value="Znf_RING/FYVE/PHD"/>
</dbReference>
<dbReference type="GO" id="GO:0043565">
    <property type="term" value="F:sequence-specific DNA binding"/>
    <property type="evidence" value="ECO:0007669"/>
    <property type="project" value="UniProtKB-ARBA"/>
</dbReference>
<keyword evidence="10 11" id="KW-0539">Nucleus</keyword>
<protein>
    <submittedName>
        <fullName evidence="18">Pathogenesis-related homeodomain protein</fullName>
    </submittedName>
</protein>
<organism evidence="18 19">
    <name type="scientific">Morus notabilis</name>
    <dbReference type="NCBI Taxonomy" id="981085"/>
    <lineage>
        <taxon>Eukaryota</taxon>
        <taxon>Viridiplantae</taxon>
        <taxon>Streptophyta</taxon>
        <taxon>Embryophyta</taxon>
        <taxon>Tracheophyta</taxon>
        <taxon>Spermatophyta</taxon>
        <taxon>Magnoliopsida</taxon>
        <taxon>eudicotyledons</taxon>
        <taxon>Gunneridae</taxon>
        <taxon>Pentapetalae</taxon>
        <taxon>rosids</taxon>
        <taxon>fabids</taxon>
        <taxon>Rosales</taxon>
        <taxon>Moraceae</taxon>
        <taxon>Moreae</taxon>
        <taxon>Morus</taxon>
    </lineage>
</organism>
<dbReference type="Pfam" id="PF00628">
    <property type="entry name" value="PHD"/>
    <property type="match status" value="1"/>
</dbReference>
<feature type="coiled-coil region" evidence="14">
    <location>
        <begin position="648"/>
        <end position="685"/>
    </location>
</feature>
<dbReference type="KEGG" id="mnt:21399897"/>
<dbReference type="GO" id="GO:0003682">
    <property type="term" value="F:chromatin binding"/>
    <property type="evidence" value="ECO:0007669"/>
    <property type="project" value="TreeGrafter"/>
</dbReference>
<evidence type="ECO:0000256" key="2">
    <source>
        <dbReference type="ARBA" id="ARBA00007427"/>
    </source>
</evidence>
<reference evidence="19" key="1">
    <citation type="submission" date="2013-01" db="EMBL/GenBank/DDBJ databases">
        <title>Draft Genome Sequence of a Mulberry Tree, Morus notabilis C.K. Schneid.</title>
        <authorList>
            <person name="He N."/>
            <person name="Zhao S."/>
        </authorList>
    </citation>
    <scope>NUCLEOTIDE SEQUENCE</scope>
</reference>
<evidence type="ECO:0000259" key="16">
    <source>
        <dbReference type="PROSITE" id="PS50016"/>
    </source>
</evidence>
<feature type="domain" description="Homeobox" evidence="17">
    <location>
        <begin position="471"/>
        <end position="531"/>
    </location>
</feature>
<dbReference type="FunFam" id="1.10.10.60:FF:000437">
    <property type="entry name" value="pathogenesis-related homeodomain protein"/>
    <property type="match status" value="1"/>
</dbReference>
<dbReference type="CDD" id="cd15504">
    <property type="entry name" value="PHD_PRHA_like"/>
    <property type="match status" value="1"/>
</dbReference>
<dbReference type="STRING" id="981085.W9QLT1"/>
<dbReference type="CDD" id="cd00086">
    <property type="entry name" value="homeodomain"/>
    <property type="match status" value="1"/>
</dbReference>
<feature type="DNA-binding region" description="Homeobox" evidence="11">
    <location>
        <begin position="473"/>
        <end position="532"/>
    </location>
</feature>
<evidence type="ECO:0000256" key="12">
    <source>
        <dbReference type="PROSITE-ProRule" id="PRU00146"/>
    </source>
</evidence>
<feature type="region of interest" description="Disordered" evidence="15">
    <location>
        <begin position="1"/>
        <end position="149"/>
    </location>
</feature>
<comment type="similarity">
    <text evidence="2">Belongs to the PHD-associated homeobox family.</text>
</comment>
<dbReference type="PANTHER" id="PTHR12628:SF10">
    <property type="entry name" value="HOMEOBOX DOMAIN-CONTAINING PROTEIN"/>
    <property type="match status" value="1"/>
</dbReference>
<dbReference type="InterPro" id="IPR001356">
    <property type="entry name" value="HD"/>
</dbReference>
<dbReference type="SMART" id="SM00249">
    <property type="entry name" value="PHD"/>
    <property type="match status" value="1"/>
</dbReference>
<evidence type="ECO:0000259" key="17">
    <source>
        <dbReference type="PROSITE" id="PS50071"/>
    </source>
</evidence>
<dbReference type="PROSITE" id="PS50071">
    <property type="entry name" value="HOMEOBOX_2"/>
    <property type="match status" value="1"/>
</dbReference>
<evidence type="ECO:0000256" key="14">
    <source>
        <dbReference type="SAM" id="Coils"/>
    </source>
</evidence>
<keyword evidence="6" id="KW-0805">Transcription regulation</keyword>
<evidence type="ECO:0000256" key="1">
    <source>
        <dbReference type="ARBA" id="ARBA00004123"/>
    </source>
</evidence>
<feature type="region of interest" description="Disordered" evidence="15">
    <location>
        <begin position="409"/>
        <end position="444"/>
    </location>
</feature>
<evidence type="ECO:0000313" key="18">
    <source>
        <dbReference type="EMBL" id="EXB31007.1"/>
    </source>
</evidence>
<dbReference type="InterPro" id="IPR019787">
    <property type="entry name" value="Znf_PHD-finger"/>
</dbReference>
<evidence type="ECO:0000256" key="7">
    <source>
        <dbReference type="ARBA" id="ARBA00023125"/>
    </source>
</evidence>
<dbReference type="SUPFAM" id="SSF46689">
    <property type="entry name" value="Homeodomain-like"/>
    <property type="match status" value="1"/>
</dbReference>
<feature type="compositionally biased region" description="Acidic residues" evidence="15">
    <location>
        <begin position="365"/>
        <end position="375"/>
    </location>
</feature>
<feature type="compositionally biased region" description="Basic residues" evidence="15">
    <location>
        <begin position="82"/>
        <end position="99"/>
    </location>
</feature>
<feature type="compositionally biased region" description="Polar residues" evidence="15">
    <location>
        <begin position="67"/>
        <end position="79"/>
    </location>
</feature>
<dbReference type="PROSITE" id="PS01359">
    <property type="entry name" value="ZF_PHD_1"/>
    <property type="match status" value="1"/>
</dbReference>
<evidence type="ECO:0000256" key="8">
    <source>
        <dbReference type="ARBA" id="ARBA00023155"/>
    </source>
</evidence>
<evidence type="ECO:0000256" key="4">
    <source>
        <dbReference type="ARBA" id="ARBA00022771"/>
    </source>
</evidence>
<dbReference type="Proteomes" id="UP000030645">
    <property type="component" value="Unassembled WGS sequence"/>
</dbReference>
<keyword evidence="5" id="KW-0862">Zinc</keyword>
<dbReference type="AlphaFoldDB" id="W9QLT1"/>
<dbReference type="GO" id="GO:0008270">
    <property type="term" value="F:zinc ion binding"/>
    <property type="evidence" value="ECO:0007669"/>
    <property type="project" value="UniProtKB-KW"/>
</dbReference>
<keyword evidence="7 11" id="KW-0238">DNA-binding</keyword>